<dbReference type="Pfam" id="PF14252">
    <property type="entry name" value="DUF4347"/>
    <property type="match status" value="1"/>
</dbReference>
<dbReference type="Pfam" id="PF19077">
    <property type="entry name" value="Big_13"/>
    <property type="match status" value="8"/>
</dbReference>
<organism evidence="3 4">
    <name type="scientific">Phytobacter diazotrophicus</name>
    <dbReference type="NCBI Taxonomy" id="395631"/>
    <lineage>
        <taxon>Bacteria</taxon>
        <taxon>Pseudomonadati</taxon>
        <taxon>Pseudomonadota</taxon>
        <taxon>Gammaproteobacteria</taxon>
        <taxon>Enterobacterales</taxon>
        <taxon>Enterobacteriaceae</taxon>
        <taxon>Phytobacter</taxon>
    </lineage>
</organism>
<dbReference type="Gene3D" id="2.60.40.10">
    <property type="entry name" value="Immunoglobulins"/>
    <property type="match status" value="9"/>
</dbReference>
<feature type="region of interest" description="Disordered" evidence="1">
    <location>
        <begin position="2467"/>
        <end position="2488"/>
    </location>
</feature>
<keyword evidence="4" id="KW-1185">Reference proteome</keyword>
<evidence type="ECO:0000313" key="4">
    <source>
        <dbReference type="Proteomes" id="UP001320460"/>
    </source>
</evidence>
<reference evidence="3 4" key="1">
    <citation type="submission" date="2021-12" db="EMBL/GenBank/DDBJ databases">
        <title>Complete genome sequence of Phytobacter diazotrophicus TA9734.</title>
        <authorList>
            <person name="Kubota H."/>
            <person name="Nakayama Y."/>
            <person name="Ariyoshi T."/>
        </authorList>
    </citation>
    <scope>NUCLEOTIDE SEQUENCE [LARGE SCALE GENOMIC DNA]</scope>
    <source>
        <strain evidence="3 4">TA9734</strain>
    </source>
</reference>
<evidence type="ECO:0000313" key="3">
    <source>
        <dbReference type="EMBL" id="BDD49963.1"/>
    </source>
</evidence>
<feature type="domain" description="Dystroglycan-type cadherin-like" evidence="2">
    <location>
        <begin position="2374"/>
        <end position="2474"/>
    </location>
</feature>
<dbReference type="InterPro" id="IPR015919">
    <property type="entry name" value="Cadherin-like_sf"/>
</dbReference>
<feature type="region of interest" description="Disordered" evidence="1">
    <location>
        <begin position="73"/>
        <end position="122"/>
    </location>
</feature>
<dbReference type="InterPro" id="IPR044016">
    <property type="entry name" value="Big_13"/>
</dbReference>
<dbReference type="RefSeq" id="WP_125124131.1">
    <property type="nucleotide sequence ID" value="NZ_AP025334.1"/>
</dbReference>
<dbReference type="Proteomes" id="UP001320460">
    <property type="component" value="Chromosome"/>
</dbReference>
<gene>
    <name evidence="3" type="ORF">PDTA9734_14500</name>
</gene>
<sequence>MSWWKVFSGKKTIINSTAAPEPRRLLLQALEPRMMFDGVAVSATTATADATHTDTASHTTASVSVAHTDTTTAAATTTAETSKTTSGTTAVTSSSTSSASNTTTQDTSKTSAASVVSGTSSASGPQVVFVESDVKDYQSLINQLPSGYEVVVLDSSKDGLAQIAAWASAHSGYSAMHILSHGEKNDLMLGTMALNSANIANYESELATIGQALSADGDILLYGCSIAQGSDGAALIGALAKDTQHAVAGSTDPTGAAALGGNWTLEYSTDKLHVAALDLVGYDGLLTRPTSGTTFFDSLDGSLTVIPNGQSSITAPNYMGWDFTMQMNSPSDGANEMIIVEKDGSSTVETVDALSDGLKQITYFSVKSNDGSLFTLNSIGVVVNGYDSAFSGGTVTLTGYLNGSAVSAASLTLNVNDIYNSGNLVTFNVSSNSAFQDIDSFRVTAANGHTITGLIGIGAINATNFHFPGPVLTTSGGSTAYSSGTGNAVAIDSGITLTDTAASTLTSATIAITGNFHSGEDVLAFSNTNTTTYGNIIGSYNSATGLLTLTSSGSTATTAQWQAALKAVTYQDSSLSPNTSSRTLSFTITDASSNTSSTVTRIVTVAADVAPVISNLNGDSGTFYAGGTAVHLDSGTAATVTDSDTTSFNGGNLTVQITANGHSAEDVLGIDTSGTVTASNGTTAGSVISVGGVAIGSIATNGDGINGDNLSITFNANATASRVSTLVGALTYYNSATTPTTGNRTIQVVVNDGRGQTSSTSSVTIAMNNNALVTTSGGSAAFTSGDNSVSTPVVIDSGLSIVDHASSTLASGTVSITSNFHSGEDVLAFTNTNTTTYGNIVASYNAATGVLTLTSSGATATIAQWQAAMRAVTWTDTAVTPNSATRTISFQVTDGSSNSSPVATRTVTVTAVDQTPIVSTSGGSAAFTAGDNTAPTPVVVDNGLTLADLDNTTFASATVAITGNFHSGEDALAFTNNNAGIYGNIVGSYNSATGILTLSSSGATATVAQWQAALRAVTWTDLAVTPNTATRTVGFTVNDGTKNSAVATRQITVTATDQTPILTTSGGSVAFTAGDNIPSTPVVIDSALTISDIDNTTLASATVAITGNFHSAEDVLAFTNTSGTTFGNIVASYNSGTGVLTLTSAGATATLSQWQAALRSVTWTDTAITPNTATRTISFSVNDGTKTSTAATRNVTVASTDQSPIATTSGPGTTYPLGTPGTPIAVDSGLTLSDLDNATFSSATVAITGNFQSAEDVLAFTNTSSATFGNIVASYNGGTGILTLTSAGATATLSQWQSALRAVTWADGATTPNTATRVISITVNDGIKNSATVTRSIAMSIPVPSVTGITAASDTGSSASDGITRNVQPTFIGTAQAGSTVTVYVDTVSVGATTADGSGAWSFTPSSALSEGSHAISAMATLGSVNSVVSANVSVVIDTTAPAIPTGIALTAATDTGASTSDGVTSNPQPTFTGAATAGSLVTVYIDGSAVGSTTADGSGVWQYNVAAPLIDGAHTVSATATDTAGNVSAAATPRTFTVDTAAPAVPTGIALTAATDTGASASDGVTSNPQPTLTGAATAGSLVTVYIDGSAVGTTTADGSGVWQYNVTTPLIDGAHTVSATATDTAGNVSAAATPRSFTVDTAAPAIPTGIALTAATDTGASASDGVTGNNQPTLTGAASAGSLVTVYIDGTAVGTATADGSGVWQYNVAAPLADGAHTVSATATDTAGNVSATATPRSFTVDTAAPAIPTGIALTAATDTGASASDGVTSNPQPTLTGAATAGSLVTVYIDGSAVGTTTADGSGVWQYNVAGLLPDGPHTVRVTATDTAGNVSAATTPWIFTVDTAAPAIPTGIALTAATDTGASASDGVTANNQPTLTGAATAGSLVTVYIDGSAVGTTTADGSGVWQYNVAAPLADGAHTMSATATDTAGNVSATATPRSFTVDTAAPAIPTGIALTAATDTGASASDGVTANNQPTLTGAATAGSLVTVYIDGTAVGTTTADGSGVWQYNVAAPLIDGAHTVSATATDTAGNVSAAATPRIFTVDTTAPAVPTGITLTAATDTGASASDGVTSNPQPTLTGAATAGSLVTVYIDGSAVGSTTADGSGVWQYNVATPLIDGAHTVSATATDTAGNVSAATAFATFTVDTTAPQVQAVTAQNTLTGAQGQVGYNISFTKPVQTLSASELQALVTGNVQANIVSVTQVNATTWQAVLSVQGTGTVTLGFVDSTIKDIAGNTLSGSQASVPVYQVAPAVTPVTPTTPSTVSPVVPGNSAPAIALQSPLSDSMKGLFQEAAPSPIAPNIVLTALNGISTPALSLTGDGLLATGNATLPLTLSVTPAFGEFAVPGGSASPSYIGSITSSPTAALEVRADVGSVGVVSGQSFSVSLPAGTILTRESMANLSVTVRQSNGMPLPSWIKFDPATGRFSGQPPAGWKQPVSIEIRVVDKQGHSGTSHLELKVAGPREATPSASLQASPGKPGLDQQIAAQKTVFAGRLMTPEKQV</sequence>
<proteinExistence type="predicted"/>
<accession>A0ABN6LLE9</accession>
<dbReference type="EMBL" id="AP025334">
    <property type="protein sequence ID" value="BDD49963.1"/>
    <property type="molecule type" value="Genomic_DNA"/>
</dbReference>
<dbReference type="NCBIfam" id="NF033510">
    <property type="entry name" value="Ca_tandemer"/>
    <property type="match status" value="8"/>
</dbReference>
<dbReference type="SUPFAM" id="SSF49313">
    <property type="entry name" value="Cadherin-like"/>
    <property type="match status" value="1"/>
</dbReference>
<dbReference type="InterPro" id="IPR013783">
    <property type="entry name" value="Ig-like_fold"/>
</dbReference>
<dbReference type="InterPro" id="IPR025592">
    <property type="entry name" value="DUF4347"/>
</dbReference>
<dbReference type="SMART" id="SM00736">
    <property type="entry name" value="CADG"/>
    <property type="match status" value="1"/>
</dbReference>
<evidence type="ECO:0000259" key="2">
    <source>
        <dbReference type="SMART" id="SM00736"/>
    </source>
</evidence>
<name>A0ABN6LLE9_9ENTR</name>
<protein>
    <recommendedName>
        <fullName evidence="2">Dystroglycan-type cadherin-like domain-containing protein</fullName>
    </recommendedName>
</protein>
<dbReference type="InterPro" id="IPR006644">
    <property type="entry name" value="Cadg"/>
</dbReference>
<evidence type="ECO:0000256" key="1">
    <source>
        <dbReference type="SAM" id="MobiDB-lite"/>
    </source>
</evidence>